<evidence type="ECO:0000259" key="4">
    <source>
        <dbReference type="Pfam" id="PF01266"/>
    </source>
</evidence>
<dbReference type="EC" id="1.4.3.19" evidence="5"/>
<dbReference type="InterPro" id="IPR012727">
    <property type="entry name" value="Gly_oxidase_ThiO"/>
</dbReference>
<dbReference type="GO" id="GO:0050660">
    <property type="term" value="F:flavin adenine dinucleotide binding"/>
    <property type="evidence" value="ECO:0007669"/>
    <property type="project" value="InterPro"/>
</dbReference>
<dbReference type="OrthoDB" id="9805337at2"/>
<dbReference type="PANTHER" id="PTHR13847:SF289">
    <property type="entry name" value="GLYCINE OXIDASE"/>
    <property type="match status" value="1"/>
</dbReference>
<keyword evidence="2" id="KW-0784">Thiamine biosynthesis</keyword>
<dbReference type="InterPro" id="IPR036188">
    <property type="entry name" value="FAD/NAD-bd_sf"/>
</dbReference>
<evidence type="ECO:0000256" key="1">
    <source>
        <dbReference type="ARBA" id="ARBA00004948"/>
    </source>
</evidence>
<protein>
    <submittedName>
        <fullName evidence="5">Glycine oxidase ThiO</fullName>
        <ecNumber evidence="5">1.4.3.19</ecNumber>
    </submittedName>
</protein>
<gene>
    <name evidence="5" type="primary">thiO</name>
    <name evidence="5" type="ORF">FRC96_15885</name>
</gene>
<dbReference type="NCBIfam" id="TIGR02352">
    <property type="entry name" value="thiamin_ThiO"/>
    <property type="match status" value="1"/>
</dbReference>
<dbReference type="AlphaFoldDB" id="A0A5C6WWA9"/>
<comment type="caution">
    <text evidence="5">The sequence shown here is derived from an EMBL/GenBank/DDBJ whole genome shotgun (WGS) entry which is preliminary data.</text>
</comment>
<dbReference type="RefSeq" id="WP_146975879.1">
    <property type="nucleotide sequence ID" value="NZ_VOSL01000060.1"/>
</dbReference>
<evidence type="ECO:0000256" key="3">
    <source>
        <dbReference type="ARBA" id="ARBA00023002"/>
    </source>
</evidence>
<dbReference type="PANTHER" id="PTHR13847">
    <property type="entry name" value="SARCOSINE DEHYDROGENASE-RELATED"/>
    <property type="match status" value="1"/>
</dbReference>
<dbReference type="Gene3D" id="3.30.9.10">
    <property type="entry name" value="D-Amino Acid Oxidase, subunit A, domain 2"/>
    <property type="match status" value="1"/>
</dbReference>
<comment type="pathway">
    <text evidence="1">Cofactor biosynthesis; thiamine diphosphate biosynthesis.</text>
</comment>
<evidence type="ECO:0000313" key="6">
    <source>
        <dbReference type="Proteomes" id="UP000321046"/>
    </source>
</evidence>
<dbReference type="EMBL" id="VOSL01000060">
    <property type="protein sequence ID" value="TXD33661.1"/>
    <property type="molecule type" value="Genomic_DNA"/>
</dbReference>
<dbReference type="InterPro" id="IPR006076">
    <property type="entry name" value="FAD-dep_OxRdtase"/>
</dbReference>
<feature type="domain" description="FAD dependent oxidoreductase" evidence="4">
    <location>
        <begin position="7"/>
        <end position="358"/>
    </location>
</feature>
<sequence>MSSKQHAIVIGGGVAGLGAAWRLVQEGWEVDVFDRHTPGFGASMRAAGMLAPAAEAHFEEELQLGLGQASLALYPDFVRELQEESGVDVDYRSQGTLMVGIDRDDAEALAHVHRYHQKLELPVEQLSGDQARTIEPGLSPTITMGLFCPSDHQVHPQRLMEALARAFEARGGRLHTHTGVRAVRLDDAAGRVRGVTLDDGSHIDAPHVLVANGAWARKLEGLPRGILPHIRAVRGQVLVVGLGDPPLCQHVIRAPDAYLVPRAGDQAGGELVVGATSEERGFDARLTAGGVFELLRGAWETLPGIYDAPILDQWVGFRPVSLANLPALGPTSIEGLFTSLGHGRNGILLAPLSAQSVSAMMRGEDPHPVVRQLLRRG</sequence>
<dbReference type="GO" id="GO:0043799">
    <property type="term" value="F:glycine oxidase activity"/>
    <property type="evidence" value="ECO:0007669"/>
    <property type="project" value="UniProtKB-EC"/>
</dbReference>
<name>A0A5C6WWA9_9DELT</name>
<dbReference type="GO" id="GO:0009229">
    <property type="term" value="P:thiamine diphosphate biosynthetic process"/>
    <property type="evidence" value="ECO:0007669"/>
    <property type="project" value="UniProtKB-UniPathway"/>
</dbReference>
<dbReference type="Pfam" id="PF01266">
    <property type="entry name" value="DAO"/>
    <property type="match status" value="1"/>
</dbReference>
<dbReference type="SUPFAM" id="SSF54373">
    <property type="entry name" value="FAD-linked reductases, C-terminal domain"/>
    <property type="match status" value="1"/>
</dbReference>
<accession>A0A5C6WWA9</accession>
<organism evidence="5 6">
    <name type="scientific">Lujinxingia vulgaris</name>
    <dbReference type="NCBI Taxonomy" id="2600176"/>
    <lineage>
        <taxon>Bacteria</taxon>
        <taxon>Deltaproteobacteria</taxon>
        <taxon>Bradymonadales</taxon>
        <taxon>Lujinxingiaceae</taxon>
        <taxon>Lujinxingia</taxon>
    </lineage>
</organism>
<dbReference type="Gene3D" id="3.50.50.60">
    <property type="entry name" value="FAD/NAD(P)-binding domain"/>
    <property type="match status" value="1"/>
</dbReference>
<dbReference type="GO" id="GO:0009228">
    <property type="term" value="P:thiamine biosynthetic process"/>
    <property type="evidence" value="ECO:0007669"/>
    <property type="project" value="UniProtKB-KW"/>
</dbReference>
<keyword evidence="3 5" id="KW-0560">Oxidoreductase</keyword>
<dbReference type="SUPFAM" id="SSF51905">
    <property type="entry name" value="FAD/NAD(P)-binding domain"/>
    <property type="match status" value="1"/>
</dbReference>
<dbReference type="Proteomes" id="UP000321046">
    <property type="component" value="Unassembled WGS sequence"/>
</dbReference>
<proteinExistence type="predicted"/>
<dbReference type="UniPathway" id="UPA00060"/>
<evidence type="ECO:0000256" key="2">
    <source>
        <dbReference type="ARBA" id="ARBA00022977"/>
    </source>
</evidence>
<evidence type="ECO:0000313" key="5">
    <source>
        <dbReference type="EMBL" id="TXD33661.1"/>
    </source>
</evidence>
<reference evidence="5 6" key="1">
    <citation type="submission" date="2019-08" db="EMBL/GenBank/DDBJ databases">
        <title>Bradymonadales sp. TMQ2.</title>
        <authorList>
            <person name="Liang Q."/>
        </authorList>
    </citation>
    <scope>NUCLEOTIDE SEQUENCE [LARGE SCALE GENOMIC DNA]</scope>
    <source>
        <strain evidence="5 6">TMQ2</strain>
    </source>
</reference>
<dbReference type="GO" id="GO:0005737">
    <property type="term" value="C:cytoplasm"/>
    <property type="evidence" value="ECO:0007669"/>
    <property type="project" value="TreeGrafter"/>
</dbReference>